<sequence length="74" mass="7768">MLGAATLFGRGARAEARNDEAHRPSRVGGLRLARQGQAVRQPAAAGLGPPGTGIEHMHMAEVTNILREEVDAKA</sequence>
<proteinExistence type="predicted"/>
<name>A0ABQ6QZV9_9BACT</name>
<evidence type="ECO:0000256" key="1">
    <source>
        <dbReference type="SAM" id="MobiDB-lite"/>
    </source>
</evidence>
<gene>
    <name evidence="2" type="ORF">ASNO1_58360</name>
</gene>
<dbReference type="EMBL" id="BTTX01000006">
    <property type="protein sequence ID" value="GMU09582.1"/>
    <property type="molecule type" value="Genomic_DNA"/>
</dbReference>
<accession>A0ABQ6QZV9</accession>
<protein>
    <submittedName>
        <fullName evidence="2">Uncharacterized protein</fullName>
    </submittedName>
</protein>
<evidence type="ECO:0000313" key="3">
    <source>
        <dbReference type="Proteomes" id="UP001342631"/>
    </source>
</evidence>
<dbReference type="Proteomes" id="UP001342631">
    <property type="component" value="Unassembled WGS sequence"/>
</dbReference>
<feature type="region of interest" description="Disordered" evidence="1">
    <location>
        <begin position="1"/>
        <end position="54"/>
    </location>
</feature>
<organism evidence="2 3">
    <name type="scientific">Corallococcus caeni</name>
    <dbReference type="NCBI Taxonomy" id="3082388"/>
    <lineage>
        <taxon>Bacteria</taxon>
        <taxon>Pseudomonadati</taxon>
        <taxon>Myxococcota</taxon>
        <taxon>Myxococcia</taxon>
        <taxon>Myxococcales</taxon>
        <taxon>Cystobacterineae</taxon>
        <taxon>Myxococcaceae</taxon>
        <taxon>Corallococcus</taxon>
    </lineage>
</organism>
<feature type="compositionally biased region" description="Basic and acidic residues" evidence="1">
    <location>
        <begin position="12"/>
        <end position="23"/>
    </location>
</feature>
<evidence type="ECO:0000313" key="2">
    <source>
        <dbReference type="EMBL" id="GMU09582.1"/>
    </source>
</evidence>
<reference evidence="2 3" key="1">
    <citation type="journal article" date="2024" name="Arch. Microbiol.">
        <title>Corallococcus caeni sp. nov., a novel myxobacterium isolated from activated sludge.</title>
        <authorList>
            <person name="Tomita S."/>
            <person name="Nakai R."/>
            <person name="Kuroda K."/>
            <person name="Kurashita H."/>
            <person name="Hatamoto M."/>
            <person name="Yamaguchi T."/>
            <person name="Narihiro T."/>
        </authorList>
    </citation>
    <scope>NUCLEOTIDE SEQUENCE [LARGE SCALE GENOMIC DNA]</scope>
    <source>
        <strain evidence="2 3">NO1</strain>
    </source>
</reference>
<comment type="caution">
    <text evidence="2">The sequence shown here is derived from an EMBL/GenBank/DDBJ whole genome shotgun (WGS) entry which is preliminary data.</text>
</comment>
<keyword evidence="3" id="KW-1185">Reference proteome</keyword>